<dbReference type="Proteomes" id="UP000016922">
    <property type="component" value="Unassembled WGS sequence"/>
</dbReference>
<dbReference type="GeneID" id="19470997"/>
<evidence type="ECO:0000313" key="3">
    <source>
        <dbReference type="Proteomes" id="UP000016922"/>
    </source>
</evidence>
<feature type="region of interest" description="Disordered" evidence="1">
    <location>
        <begin position="188"/>
        <end position="224"/>
    </location>
</feature>
<reference evidence="2 3" key="1">
    <citation type="journal article" date="2013" name="BMC Genomics">
        <title>Genomics-driven discovery of the pneumocandin biosynthetic gene cluster in the fungus Glarea lozoyensis.</title>
        <authorList>
            <person name="Chen L."/>
            <person name="Yue Q."/>
            <person name="Zhang X."/>
            <person name="Xiang M."/>
            <person name="Wang C."/>
            <person name="Li S."/>
            <person name="Che Y."/>
            <person name="Ortiz-Lopez F.J."/>
            <person name="Bills G.F."/>
            <person name="Liu X."/>
            <person name="An Z."/>
        </authorList>
    </citation>
    <scope>NUCLEOTIDE SEQUENCE [LARGE SCALE GENOMIC DNA]</scope>
    <source>
        <strain evidence="3">ATCC 20868 / MF5171</strain>
    </source>
</reference>
<feature type="compositionally biased region" description="Basic and acidic residues" evidence="1">
    <location>
        <begin position="1"/>
        <end position="12"/>
    </location>
</feature>
<evidence type="ECO:0000256" key="1">
    <source>
        <dbReference type="SAM" id="MobiDB-lite"/>
    </source>
</evidence>
<dbReference type="SUPFAM" id="SSF48452">
    <property type="entry name" value="TPR-like"/>
    <property type="match status" value="1"/>
</dbReference>
<proteinExistence type="predicted"/>
<keyword evidence="3" id="KW-1185">Reference proteome</keyword>
<dbReference type="InterPro" id="IPR011990">
    <property type="entry name" value="TPR-like_helical_dom_sf"/>
</dbReference>
<dbReference type="EMBL" id="KE145360">
    <property type="protein sequence ID" value="EPE31874.1"/>
    <property type="molecule type" value="Genomic_DNA"/>
</dbReference>
<feature type="region of interest" description="Disordered" evidence="1">
    <location>
        <begin position="1"/>
        <end position="23"/>
    </location>
</feature>
<organism evidence="2 3">
    <name type="scientific">Glarea lozoyensis (strain ATCC 20868 / MF5171)</name>
    <dbReference type="NCBI Taxonomy" id="1116229"/>
    <lineage>
        <taxon>Eukaryota</taxon>
        <taxon>Fungi</taxon>
        <taxon>Dikarya</taxon>
        <taxon>Ascomycota</taxon>
        <taxon>Pezizomycotina</taxon>
        <taxon>Leotiomycetes</taxon>
        <taxon>Helotiales</taxon>
        <taxon>Helotiaceae</taxon>
        <taxon>Glarea</taxon>
    </lineage>
</organism>
<dbReference type="RefSeq" id="XP_008080929.1">
    <property type="nucleotide sequence ID" value="XM_008082738.1"/>
</dbReference>
<sequence length="525" mass="57024">MPKKQFLRESKSKSKHAPKAPTTADEWLAEGVDFEEAGEKWRGGDATKSMRFFGKAIDAYETGLRNFPDSFDLAYNIARLRYEVTQYPKLLKQLPHGTWTLASLLQQALDSSRAAINLKADDADAQFNTGQILSSLAAEVAANSIFQGSEDTTSCSLLEEAVGFFNRCFAIQQAEFAKFEEQIASANASASSEQTETEDAKQPAAQGASSDITSQNQSGKEEQWVSVREPVTRNDVLDTIIALVETLSTLCSRSSRLGGGQAPKFLHTVEEIGTPTLREQLSSLSQLTERGLDGAIAQASLISAVSEAKYRMGLPGNDFEAYINNIKTAWSNIDLQNHAQGLWNRAETFTTASQAISDHDGQLGSGSSSTISKITKLQWEAYSLAATDLTTASKFRDDDNIGKIFITRGDIELLRAALGRGSNAFPAAQKNQEILIKNAEKYYRGAKVLTESSREKEENEEATVKEAVVKGLLGDSSALGAVRSSVGRMDEILRDAVNDGLFDEGLLASLPLNCEVTTYQGLALP</sequence>
<evidence type="ECO:0000313" key="2">
    <source>
        <dbReference type="EMBL" id="EPE31874.1"/>
    </source>
</evidence>
<dbReference type="KEGG" id="glz:GLAREA_11956"/>
<dbReference type="OrthoDB" id="5328412at2759"/>
<feature type="compositionally biased region" description="Polar residues" evidence="1">
    <location>
        <begin position="207"/>
        <end position="218"/>
    </location>
</feature>
<dbReference type="AlphaFoldDB" id="S3D432"/>
<dbReference type="OMA" id="MRFFMRA"/>
<protein>
    <submittedName>
        <fullName evidence="2">TPR-like protein</fullName>
    </submittedName>
</protein>
<dbReference type="HOGENOM" id="CLU_026017_0_0_1"/>
<gene>
    <name evidence="2" type="ORF">GLAREA_11956</name>
</gene>
<accession>S3D432</accession>
<dbReference type="Gene3D" id="1.25.40.10">
    <property type="entry name" value="Tetratricopeptide repeat domain"/>
    <property type="match status" value="1"/>
</dbReference>
<name>S3D432_GLAL2</name>
<dbReference type="eggNOG" id="ENOG502RZIA">
    <property type="taxonomic scope" value="Eukaryota"/>
</dbReference>